<evidence type="ECO:0000256" key="2">
    <source>
        <dbReference type="ARBA" id="ARBA00022448"/>
    </source>
</evidence>
<keyword evidence="6" id="KW-0547">Nucleotide-binding</keyword>
<dbReference type="SUPFAM" id="SSF52540">
    <property type="entry name" value="P-loop containing nucleoside triphosphate hydrolases"/>
    <property type="match status" value="2"/>
</dbReference>
<keyword evidence="9" id="KW-0472">Membrane</keyword>
<keyword evidence="2" id="KW-0813">Transport</keyword>
<dbReference type="RefSeq" id="WP_307427067.1">
    <property type="nucleotide sequence ID" value="NZ_JAUSVK010000001.1"/>
</dbReference>
<dbReference type="SMART" id="SM00382">
    <property type="entry name" value="AAA"/>
    <property type="match status" value="2"/>
</dbReference>
<comment type="similarity">
    <text evidence="1">Belongs to the ABC transporter superfamily.</text>
</comment>
<evidence type="ECO:0000256" key="5">
    <source>
        <dbReference type="ARBA" id="ARBA00022737"/>
    </source>
</evidence>
<reference evidence="11 12" key="1">
    <citation type="submission" date="2023-07" db="EMBL/GenBank/DDBJ databases">
        <title>Genomic Encyclopedia of Type Strains, Phase IV (KMG-IV): sequencing the most valuable type-strain genomes for metagenomic binning, comparative biology and taxonomic classification.</title>
        <authorList>
            <person name="Goeker M."/>
        </authorList>
    </citation>
    <scope>NUCLEOTIDE SEQUENCE [LARGE SCALE GENOMIC DNA]</scope>
    <source>
        <strain evidence="11 12">DSM 5896</strain>
    </source>
</reference>
<dbReference type="PROSITE" id="PS50893">
    <property type="entry name" value="ABC_TRANSPORTER_2"/>
    <property type="match status" value="2"/>
</dbReference>
<evidence type="ECO:0000313" key="12">
    <source>
        <dbReference type="Proteomes" id="UP001237448"/>
    </source>
</evidence>
<proteinExistence type="inferred from homology"/>
<dbReference type="InterPro" id="IPR017871">
    <property type="entry name" value="ABC_transporter-like_CS"/>
</dbReference>
<name>A0ABU0FDQ1_9HYPH</name>
<keyword evidence="8" id="KW-1278">Translocase</keyword>
<dbReference type="GO" id="GO:0005524">
    <property type="term" value="F:ATP binding"/>
    <property type="evidence" value="ECO:0007669"/>
    <property type="project" value="UniProtKB-KW"/>
</dbReference>
<evidence type="ECO:0000256" key="9">
    <source>
        <dbReference type="ARBA" id="ARBA00023136"/>
    </source>
</evidence>
<feature type="domain" description="ABC transporter" evidence="10">
    <location>
        <begin position="263"/>
        <end position="505"/>
    </location>
</feature>
<evidence type="ECO:0000256" key="1">
    <source>
        <dbReference type="ARBA" id="ARBA00005417"/>
    </source>
</evidence>
<organism evidence="11 12">
    <name type="scientific">Labrys monachus</name>
    <dbReference type="NCBI Taxonomy" id="217067"/>
    <lineage>
        <taxon>Bacteria</taxon>
        <taxon>Pseudomonadati</taxon>
        <taxon>Pseudomonadota</taxon>
        <taxon>Alphaproteobacteria</taxon>
        <taxon>Hyphomicrobiales</taxon>
        <taxon>Xanthobacteraceae</taxon>
        <taxon>Labrys</taxon>
    </lineage>
</organism>
<keyword evidence="3" id="KW-1003">Cell membrane</keyword>
<evidence type="ECO:0000313" key="11">
    <source>
        <dbReference type="EMBL" id="MDQ0392738.1"/>
    </source>
</evidence>
<evidence type="ECO:0000256" key="4">
    <source>
        <dbReference type="ARBA" id="ARBA00022597"/>
    </source>
</evidence>
<dbReference type="PANTHER" id="PTHR43790:SF3">
    <property type="entry name" value="D-ALLOSE IMPORT ATP-BINDING PROTEIN ALSA-RELATED"/>
    <property type="match status" value="1"/>
</dbReference>
<dbReference type="InterPro" id="IPR003439">
    <property type="entry name" value="ABC_transporter-like_ATP-bd"/>
</dbReference>
<dbReference type="CDD" id="cd03216">
    <property type="entry name" value="ABC_Carb_Monos_I"/>
    <property type="match status" value="1"/>
</dbReference>
<dbReference type="CDD" id="cd03215">
    <property type="entry name" value="ABC_Carb_Monos_II"/>
    <property type="match status" value="1"/>
</dbReference>
<accession>A0ABU0FDQ1</accession>
<dbReference type="EMBL" id="JAUSVK010000001">
    <property type="protein sequence ID" value="MDQ0392738.1"/>
    <property type="molecule type" value="Genomic_DNA"/>
</dbReference>
<gene>
    <name evidence="11" type="ORF">J3R73_002530</name>
</gene>
<dbReference type="PROSITE" id="PS00211">
    <property type="entry name" value="ABC_TRANSPORTER_1"/>
    <property type="match status" value="1"/>
</dbReference>
<protein>
    <submittedName>
        <fullName evidence="11">Ribose transport system ATP-binding protein</fullName>
    </submittedName>
</protein>
<evidence type="ECO:0000256" key="7">
    <source>
        <dbReference type="ARBA" id="ARBA00022840"/>
    </source>
</evidence>
<keyword evidence="4" id="KW-0762">Sugar transport</keyword>
<keyword evidence="5" id="KW-0677">Repeat</keyword>
<dbReference type="Gene3D" id="3.40.50.300">
    <property type="entry name" value="P-loop containing nucleotide triphosphate hydrolases"/>
    <property type="match status" value="2"/>
</dbReference>
<evidence type="ECO:0000256" key="3">
    <source>
        <dbReference type="ARBA" id="ARBA00022475"/>
    </source>
</evidence>
<dbReference type="PANTHER" id="PTHR43790">
    <property type="entry name" value="CARBOHYDRATE TRANSPORT ATP-BINDING PROTEIN MG119-RELATED"/>
    <property type="match status" value="1"/>
</dbReference>
<dbReference type="Pfam" id="PF00005">
    <property type="entry name" value="ABC_tran"/>
    <property type="match status" value="2"/>
</dbReference>
<keyword evidence="7 11" id="KW-0067">ATP-binding</keyword>
<dbReference type="InterPro" id="IPR050107">
    <property type="entry name" value="ABC_carbohydrate_import_ATPase"/>
</dbReference>
<evidence type="ECO:0000256" key="6">
    <source>
        <dbReference type="ARBA" id="ARBA00022741"/>
    </source>
</evidence>
<dbReference type="Proteomes" id="UP001237448">
    <property type="component" value="Unassembled WGS sequence"/>
</dbReference>
<comment type="caution">
    <text evidence="11">The sequence shown here is derived from an EMBL/GenBank/DDBJ whole genome shotgun (WGS) entry which is preliminary data.</text>
</comment>
<dbReference type="InterPro" id="IPR027417">
    <property type="entry name" value="P-loop_NTPase"/>
</dbReference>
<keyword evidence="12" id="KW-1185">Reference proteome</keyword>
<evidence type="ECO:0000259" key="10">
    <source>
        <dbReference type="PROSITE" id="PS50893"/>
    </source>
</evidence>
<dbReference type="InterPro" id="IPR003593">
    <property type="entry name" value="AAA+_ATPase"/>
</dbReference>
<feature type="domain" description="ABC transporter" evidence="10">
    <location>
        <begin position="21"/>
        <end position="251"/>
    </location>
</feature>
<evidence type="ECO:0000256" key="8">
    <source>
        <dbReference type="ARBA" id="ARBA00022967"/>
    </source>
</evidence>
<sequence length="512" mass="54385">MPTASSLAGAVKQANDAVPVLAVRHISKRFGGTQALRDVGLELEAGSVLALLGENGAGKSTLIKILAGVHMPDEGDILYRGSPTTASQVPIAFIHQDLGLIEWMTVAENICLALGYPRRWGVIHFGDMRARARHALDEIGVAIDPDTRIEDLSRTEKALVAVSRALASDAEIVVMDEPTASLPANEVERLFAGIRRLRSRGVAVIYVSHRLDEVFEIADRMVVLRDGRVAGRSLVGAITPQDVVIQIVGREPSQVFRRASSEIGSPRMRLSEVELDGVGPLTCDFNRGEVVGLVGLRGAGHERIGQALFGLVPIASGTVTLDGVPIAPTSPREAMNAGIELIWGDRNNGSVVPGLTVKENLFLNQTVAGLGTFSYVSPRGEDRQAADLGRKVGLRPNNPHLPIEALSGGNQQKVIVGRWLSLKGKVYIFEDPTAGVDVGAKADIYQLFNVALAAGAAIVIVSTDFEEVANVCHRALVFDRGRVVAEIAGEELTARSLLAAASAGEFSPSPKG</sequence>